<name>A0A9J6G1N0_HAELO</name>
<dbReference type="AlphaFoldDB" id="A0A9J6G1N0"/>
<feature type="coiled-coil region" evidence="1">
    <location>
        <begin position="115"/>
        <end position="149"/>
    </location>
</feature>
<gene>
    <name evidence="2" type="ORF">HPB48_010081</name>
</gene>
<accession>A0A9J6G1N0</accession>
<dbReference type="EMBL" id="JABSTR010000006">
    <property type="protein sequence ID" value="KAH9372342.1"/>
    <property type="molecule type" value="Genomic_DNA"/>
</dbReference>
<sequence length="165" mass="18523">MGQAKRDVWVCKTCRTSKKRQGAASQSDNSQVDECPVPEADLLTELREIRKSLQSLPALHDKVDSLLSLKAELAGLSGHVQELQESVDFTSKHYDTVLGQAKANQLKISKGEEELNGLKKTVFEQAIQIQRLQEEVNDSEQYNLRANLEIHGLPLEPDEDLREKS</sequence>
<dbReference type="Proteomes" id="UP000821853">
    <property type="component" value="Chromosome 4"/>
</dbReference>
<dbReference type="VEuPathDB" id="VectorBase:HLOH_059424"/>
<keyword evidence="3" id="KW-1185">Reference proteome</keyword>
<evidence type="ECO:0000313" key="3">
    <source>
        <dbReference type="Proteomes" id="UP000821853"/>
    </source>
</evidence>
<protein>
    <submittedName>
        <fullName evidence="2">Uncharacterized protein</fullName>
    </submittedName>
</protein>
<evidence type="ECO:0000313" key="2">
    <source>
        <dbReference type="EMBL" id="KAH9372342.1"/>
    </source>
</evidence>
<dbReference type="OrthoDB" id="7479557at2759"/>
<proteinExistence type="predicted"/>
<keyword evidence="1" id="KW-0175">Coiled coil</keyword>
<organism evidence="2 3">
    <name type="scientific">Haemaphysalis longicornis</name>
    <name type="common">Bush tick</name>
    <dbReference type="NCBI Taxonomy" id="44386"/>
    <lineage>
        <taxon>Eukaryota</taxon>
        <taxon>Metazoa</taxon>
        <taxon>Ecdysozoa</taxon>
        <taxon>Arthropoda</taxon>
        <taxon>Chelicerata</taxon>
        <taxon>Arachnida</taxon>
        <taxon>Acari</taxon>
        <taxon>Parasitiformes</taxon>
        <taxon>Ixodida</taxon>
        <taxon>Ixodoidea</taxon>
        <taxon>Ixodidae</taxon>
        <taxon>Haemaphysalinae</taxon>
        <taxon>Haemaphysalis</taxon>
    </lineage>
</organism>
<evidence type="ECO:0000256" key="1">
    <source>
        <dbReference type="SAM" id="Coils"/>
    </source>
</evidence>
<reference evidence="2 3" key="1">
    <citation type="journal article" date="2020" name="Cell">
        <title>Large-Scale Comparative Analyses of Tick Genomes Elucidate Their Genetic Diversity and Vector Capacities.</title>
        <authorList>
            <consortium name="Tick Genome and Microbiome Consortium (TIGMIC)"/>
            <person name="Jia N."/>
            <person name="Wang J."/>
            <person name="Shi W."/>
            <person name="Du L."/>
            <person name="Sun Y."/>
            <person name="Zhan W."/>
            <person name="Jiang J.F."/>
            <person name="Wang Q."/>
            <person name="Zhang B."/>
            <person name="Ji P."/>
            <person name="Bell-Sakyi L."/>
            <person name="Cui X.M."/>
            <person name="Yuan T.T."/>
            <person name="Jiang B.G."/>
            <person name="Yang W.F."/>
            <person name="Lam T.T."/>
            <person name="Chang Q.C."/>
            <person name="Ding S.J."/>
            <person name="Wang X.J."/>
            <person name="Zhu J.G."/>
            <person name="Ruan X.D."/>
            <person name="Zhao L."/>
            <person name="Wei J.T."/>
            <person name="Ye R.Z."/>
            <person name="Que T.C."/>
            <person name="Du C.H."/>
            <person name="Zhou Y.H."/>
            <person name="Cheng J.X."/>
            <person name="Dai P.F."/>
            <person name="Guo W.B."/>
            <person name="Han X.H."/>
            <person name="Huang E.J."/>
            <person name="Li L.F."/>
            <person name="Wei W."/>
            <person name="Gao Y.C."/>
            <person name="Liu J.Z."/>
            <person name="Shao H.Z."/>
            <person name="Wang X."/>
            <person name="Wang C.C."/>
            <person name="Yang T.C."/>
            <person name="Huo Q.B."/>
            <person name="Li W."/>
            <person name="Chen H.Y."/>
            <person name="Chen S.E."/>
            <person name="Zhou L.G."/>
            <person name="Ni X.B."/>
            <person name="Tian J.H."/>
            <person name="Sheng Y."/>
            <person name="Liu T."/>
            <person name="Pan Y.S."/>
            <person name="Xia L.Y."/>
            <person name="Li J."/>
            <person name="Zhao F."/>
            <person name="Cao W.C."/>
        </authorList>
    </citation>
    <scope>NUCLEOTIDE SEQUENCE [LARGE SCALE GENOMIC DNA]</scope>
    <source>
        <strain evidence="2">HaeL-2018</strain>
    </source>
</reference>
<dbReference type="OMA" id="VNDSEQY"/>
<comment type="caution">
    <text evidence="2">The sequence shown here is derived from an EMBL/GenBank/DDBJ whole genome shotgun (WGS) entry which is preliminary data.</text>
</comment>